<dbReference type="PANTHER" id="PTHR30582">
    <property type="entry name" value="L,D-TRANSPEPTIDASE"/>
    <property type="match status" value="1"/>
</dbReference>
<evidence type="ECO:0000256" key="5">
    <source>
        <dbReference type="ARBA" id="ARBA00022984"/>
    </source>
</evidence>
<sequence length="215" mass="23333">MKSLLRSLSAAAIGLLIASCANQSSYVIGPDGKPVDKDGNPVNPFEPGTYEHFKADSSYPKTSKIWKNEQLLSLTTATNSRIVISRKLQRGFLMNGDEVAMDYPVSTGKSSHPTPAGSYTILEKMADKSSNAYGKVYDAEGNRIYGKETPGDVPEGGKFVGAPMPYWMRLTWDGVGHHIGNVPRYPASHACIRGPRAVMPTIFRKVKVGTPVTVE</sequence>
<proteinExistence type="inferred from homology"/>
<dbReference type="Gene3D" id="2.40.440.10">
    <property type="entry name" value="L,D-transpeptidase catalytic domain-like"/>
    <property type="match status" value="1"/>
</dbReference>
<feature type="signal peptide" evidence="8">
    <location>
        <begin position="1"/>
        <end position="23"/>
    </location>
</feature>
<comment type="similarity">
    <text evidence="2">Belongs to the YkuD family.</text>
</comment>
<feature type="domain" description="L,D-TPase catalytic" evidence="9">
    <location>
        <begin position="80"/>
        <end position="215"/>
    </location>
</feature>
<keyword evidence="3" id="KW-0808">Transferase</keyword>
<keyword evidence="5 7" id="KW-0573">Peptidoglycan synthesis</keyword>
<keyword evidence="8" id="KW-0732">Signal</keyword>
<evidence type="ECO:0000256" key="4">
    <source>
        <dbReference type="ARBA" id="ARBA00022960"/>
    </source>
</evidence>
<keyword evidence="11" id="KW-1185">Reference proteome</keyword>
<evidence type="ECO:0000313" key="11">
    <source>
        <dbReference type="Proteomes" id="UP001374893"/>
    </source>
</evidence>
<accession>A0ABM7REP9</accession>
<dbReference type="Proteomes" id="UP001374893">
    <property type="component" value="Chromosome"/>
</dbReference>
<evidence type="ECO:0000259" key="9">
    <source>
        <dbReference type="PROSITE" id="PS52029"/>
    </source>
</evidence>
<dbReference type="InterPro" id="IPR050979">
    <property type="entry name" value="LD-transpeptidase"/>
</dbReference>
<gene>
    <name evidence="10" type="ORF">HAHE_20780</name>
</gene>
<dbReference type="SUPFAM" id="SSF141523">
    <property type="entry name" value="L,D-transpeptidase catalytic domain-like"/>
    <property type="match status" value="1"/>
</dbReference>
<feature type="chain" id="PRO_5046570979" description="L,D-TPase catalytic domain-containing protein" evidence="8">
    <location>
        <begin position="24"/>
        <end position="215"/>
    </location>
</feature>
<name>A0ABM7REP9_9BACT</name>
<keyword evidence="6 7" id="KW-0961">Cell wall biogenesis/degradation</keyword>
<dbReference type="PROSITE" id="PS52029">
    <property type="entry name" value="LD_TPASE"/>
    <property type="match status" value="1"/>
</dbReference>
<evidence type="ECO:0000313" key="10">
    <source>
        <dbReference type="EMBL" id="BCX48170.1"/>
    </source>
</evidence>
<evidence type="ECO:0000256" key="8">
    <source>
        <dbReference type="SAM" id="SignalP"/>
    </source>
</evidence>
<evidence type="ECO:0000256" key="3">
    <source>
        <dbReference type="ARBA" id="ARBA00022679"/>
    </source>
</evidence>
<evidence type="ECO:0000256" key="2">
    <source>
        <dbReference type="ARBA" id="ARBA00005992"/>
    </source>
</evidence>
<feature type="active site" description="Proton donor/acceptor" evidence="7">
    <location>
        <position position="178"/>
    </location>
</feature>
<dbReference type="RefSeq" id="WP_338690791.1">
    <property type="nucleotide sequence ID" value="NZ_AP024702.1"/>
</dbReference>
<keyword evidence="4 7" id="KW-0133">Cell shape</keyword>
<dbReference type="PANTHER" id="PTHR30582:SF2">
    <property type="entry name" value="L,D-TRANSPEPTIDASE YCIB-RELATED"/>
    <property type="match status" value="1"/>
</dbReference>
<dbReference type="CDD" id="cd16913">
    <property type="entry name" value="YkuD_like"/>
    <property type="match status" value="1"/>
</dbReference>
<feature type="active site" description="Nucleophile" evidence="7">
    <location>
        <position position="191"/>
    </location>
</feature>
<protein>
    <recommendedName>
        <fullName evidence="9">L,D-TPase catalytic domain-containing protein</fullName>
    </recommendedName>
</protein>
<evidence type="ECO:0000256" key="1">
    <source>
        <dbReference type="ARBA" id="ARBA00004752"/>
    </source>
</evidence>
<reference evidence="10 11" key="1">
    <citation type="submission" date="2021-06" db="EMBL/GenBank/DDBJ databases">
        <title>Complete genome of Haloferula helveola possessing various polysaccharide degrading enzymes.</title>
        <authorList>
            <person name="Takami H."/>
            <person name="Huang C."/>
            <person name="Hamasaki K."/>
        </authorList>
    </citation>
    <scope>NUCLEOTIDE SEQUENCE [LARGE SCALE GENOMIC DNA]</scope>
    <source>
        <strain evidence="10 11">CN-1</strain>
    </source>
</reference>
<dbReference type="InterPro" id="IPR005490">
    <property type="entry name" value="LD_TPept_cat_dom"/>
</dbReference>
<comment type="pathway">
    <text evidence="1 7">Cell wall biogenesis; peptidoglycan biosynthesis.</text>
</comment>
<organism evidence="10 11">
    <name type="scientific">Haloferula helveola</name>
    <dbReference type="NCBI Taxonomy" id="490095"/>
    <lineage>
        <taxon>Bacteria</taxon>
        <taxon>Pseudomonadati</taxon>
        <taxon>Verrucomicrobiota</taxon>
        <taxon>Verrucomicrobiia</taxon>
        <taxon>Verrucomicrobiales</taxon>
        <taxon>Verrucomicrobiaceae</taxon>
        <taxon>Haloferula</taxon>
    </lineage>
</organism>
<evidence type="ECO:0000256" key="7">
    <source>
        <dbReference type="PROSITE-ProRule" id="PRU01373"/>
    </source>
</evidence>
<evidence type="ECO:0000256" key="6">
    <source>
        <dbReference type="ARBA" id="ARBA00023316"/>
    </source>
</evidence>
<dbReference type="InterPro" id="IPR038063">
    <property type="entry name" value="Transpep_catalytic_dom"/>
</dbReference>
<dbReference type="EMBL" id="AP024702">
    <property type="protein sequence ID" value="BCX48170.1"/>
    <property type="molecule type" value="Genomic_DNA"/>
</dbReference>
<dbReference type="Pfam" id="PF03734">
    <property type="entry name" value="YkuD"/>
    <property type="match status" value="1"/>
</dbReference>
<dbReference type="PROSITE" id="PS51257">
    <property type="entry name" value="PROKAR_LIPOPROTEIN"/>
    <property type="match status" value="1"/>
</dbReference>